<dbReference type="EMBL" id="JACEQY010000019">
    <property type="protein sequence ID" value="MBA4863353.1"/>
    <property type="molecule type" value="Genomic_DNA"/>
</dbReference>
<name>A0A7W2HGV0_9ACTN</name>
<dbReference type="Proteomes" id="UP000586976">
    <property type="component" value="Unassembled WGS sequence"/>
</dbReference>
<evidence type="ECO:0000259" key="1">
    <source>
        <dbReference type="Pfam" id="PF13191"/>
    </source>
</evidence>
<accession>A0A7W2HGV0</accession>
<dbReference type="InterPro" id="IPR041664">
    <property type="entry name" value="AAA_16"/>
</dbReference>
<evidence type="ECO:0000313" key="3">
    <source>
        <dbReference type="Proteomes" id="UP000586976"/>
    </source>
</evidence>
<dbReference type="SUPFAM" id="SSF52540">
    <property type="entry name" value="P-loop containing nucleoside triphosphate hydrolases"/>
    <property type="match status" value="1"/>
</dbReference>
<keyword evidence="2" id="KW-0547">Nucleotide-binding</keyword>
<sequence>MDRVSGRLAERLISARDRAFVGRSAELARFQAALRQEPGAGAVLYVHGPGGVGKSALLRRFTDEAREAGRIVVEVDGRHIDPSPLGFEAEAAKAAHATASDDEIVLFIDAFERCQGLEGWLREQFIPQLPEHAVVVIAGRLPPSTMWTCDLSWSEALEVLPLGPLDPHAATNLLERRGVATALHEPVLRFAGGHPLALTLAASVAVSDAGPQATWEPTQDVIAALLTVLVGDLPSRTHRMALETAAHTMTTTEGLLKAVLGKEDAGPMFSWLRSLPFAQYGGHGLTLHDLVREAIDRDLRWRDPQGYEQMHRRAGHYLLNQVRTSSGSDVMGAVRALTYLKRYGPMAPYFQDLDQEGGVYEDTVRPEDHEVLVRMTEATEGAESARIVRHWLAHQPSAFLVYRRTDTGETVAFMTWLRMTRRPDDIDADPVVAAAWAHVERNSPLRAGQHFLLSRFMMDPEGYGQISHVGHLMQLRICLDWIRSEGLGWSFILTPDAALWSPLLSHLGHRPVFETPWDGRRSFTMFACDWRVTPLAIWFDQTQPGALADDPVPPATAPPAEEPLARPDFDRAVREALRNLHHPEALQSNPLLFSRTVTVEAEYGNSDPVESLKRLLTETVGALLEEPRGAKLHRAVSTTFLERPRTQEAAAQRLGLPYSTYRRHLTQGVERVCELLRRREGSGAPLE</sequence>
<comment type="caution">
    <text evidence="2">The sequence shown here is derived from an EMBL/GenBank/DDBJ whole genome shotgun (WGS) entry which is preliminary data.</text>
</comment>
<proteinExistence type="predicted"/>
<dbReference type="AlphaFoldDB" id="A0A7W2HGV0"/>
<protein>
    <submittedName>
        <fullName evidence="2">ATP-binding protein</fullName>
    </submittedName>
</protein>
<dbReference type="RefSeq" id="WP_181865076.1">
    <property type="nucleotide sequence ID" value="NZ_JACEQY010000019.1"/>
</dbReference>
<evidence type="ECO:0000313" key="2">
    <source>
        <dbReference type="EMBL" id="MBA4863353.1"/>
    </source>
</evidence>
<dbReference type="GO" id="GO:0005524">
    <property type="term" value="F:ATP binding"/>
    <property type="evidence" value="ECO:0007669"/>
    <property type="project" value="UniProtKB-KW"/>
</dbReference>
<dbReference type="InterPro" id="IPR027417">
    <property type="entry name" value="P-loop_NTPase"/>
</dbReference>
<dbReference type="Pfam" id="PF13191">
    <property type="entry name" value="AAA_16"/>
    <property type="match status" value="1"/>
</dbReference>
<keyword evidence="3" id="KW-1185">Reference proteome</keyword>
<dbReference type="Gene3D" id="3.40.50.300">
    <property type="entry name" value="P-loop containing nucleotide triphosphate hydrolases"/>
    <property type="match status" value="1"/>
</dbReference>
<organism evidence="2 3">
    <name type="scientific">Streptomyces himalayensis subsp. aureolus</name>
    <dbReference type="NCBI Taxonomy" id="2758039"/>
    <lineage>
        <taxon>Bacteria</taxon>
        <taxon>Bacillati</taxon>
        <taxon>Actinomycetota</taxon>
        <taxon>Actinomycetes</taxon>
        <taxon>Kitasatosporales</taxon>
        <taxon>Streptomycetaceae</taxon>
        <taxon>Streptomyces</taxon>
        <taxon>Streptomyces himalayensis</taxon>
    </lineage>
</organism>
<keyword evidence="2" id="KW-0067">ATP-binding</keyword>
<reference evidence="2 3" key="1">
    <citation type="submission" date="2020-07" db="EMBL/GenBank/DDBJ databases">
        <title>Streptomyces isolated from Indian soil.</title>
        <authorList>
            <person name="Mandal S."/>
            <person name="Maiti P.K."/>
        </authorList>
    </citation>
    <scope>NUCLEOTIDE SEQUENCE [LARGE SCALE GENOMIC DNA]</scope>
    <source>
        <strain evidence="2 3">PSKA54</strain>
    </source>
</reference>
<gene>
    <name evidence="2" type="ORF">H1V43_18570</name>
</gene>
<feature type="domain" description="Orc1-like AAA ATPase" evidence="1">
    <location>
        <begin position="20"/>
        <end position="80"/>
    </location>
</feature>